<dbReference type="KEGG" id="vg:55630618"/>
<gene>
    <name evidence="1" type="primary">22</name>
    <name evidence="1" type="ORF">SEA_PHEDRO_22</name>
</gene>
<reference evidence="1 2" key="1">
    <citation type="submission" date="2020-04" db="EMBL/GenBank/DDBJ databases">
        <authorList>
            <person name="Batra A.D."/>
            <person name="Bennett R.M."/>
            <person name="Bhamidipati A."/>
            <person name="Chandaka A."/>
            <person name="Chongtham N."/>
            <person name="Gupta A."/>
            <person name="Gupta M."/>
            <person name="Karthikeyan G."/>
            <person name="Karthikeyan S."/>
            <person name="Klouda L.E."/>
            <person name="Kothari S.K."/>
            <person name="Mahesh M."/>
            <person name="Mehta A.C."/>
            <person name="Mikkelson C.L."/>
            <person name="Nguyen E.T."/>
            <person name="Nittur A."/>
            <person name="Patel J."/>
            <person name="Patel R."/>
            <person name="Peng M.L."/>
            <person name="Poole E.F."/>
            <person name="Reddy D."/>
            <person name="Scherreik M.P."/>
            <person name="Zacharias G."/>
            <person name="Toma J."/>
            <person name="Gurney S.M.R."/>
            <person name="Garlena R.A."/>
            <person name="Russell D.A."/>
            <person name="Pope W.H."/>
            <person name="Jacobs-Sera D."/>
            <person name="Hatfull G.F."/>
        </authorList>
    </citation>
    <scope>NUCLEOTIDE SEQUENCE [LARGE SCALE GENOMIC DNA]</scope>
</reference>
<dbReference type="GeneID" id="55630618"/>
<organism evidence="1 2">
    <name type="scientific">Microbacterium phage Phedro</name>
    <dbReference type="NCBI Taxonomy" id="2725606"/>
    <lineage>
        <taxon>Viruses</taxon>
        <taxon>Duplodnaviria</taxon>
        <taxon>Heunggongvirae</taxon>
        <taxon>Uroviricota</taxon>
        <taxon>Caudoviricetes</taxon>
        <taxon>Eekayvirinae</taxon>
        <taxon>Akonivirus</taxon>
        <taxon>Akonivirus phedro</taxon>
    </lineage>
</organism>
<protein>
    <submittedName>
        <fullName evidence="1">Uncharacterized protein</fullName>
    </submittedName>
</protein>
<evidence type="ECO:0000313" key="1">
    <source>
        <dbReference type="EMBL" id="QJD52929.1"/>
    </source>
</evidence>
<keyword evidence="2" id="KW-1185">Reference proteome</keyword>
<dbReference type="RefSeq" id="YP_009859516.1">
    <property type="nucleotide sequence ID" value="NC_048877.1"/>
</dbReference>
<dbReference type="EMBL" id="MT310890">
    <property type="protein sequence ID" value="QJD52929.1"/>
    <property type="molecule type" value="Genomic_DNA"/>
</dbReference>
<evidence type="ECO:0000313" key="2">
    <source>
        <dbReference type="Proteomes" id="UP000501649"/>
    </source>
</evidence>
<sequence length="68" mass="7879">MAEALSVGKLVNNMPIAFRLIQEAPREQRDRLAYLAALSINNQRDKIRKLEEELDKTILVSAWLTKRE</sequence>
<proteinExistence type="predicted"/>
<name>A0A6M3T479_9CAUD</name>
<dbReference type="Proteomes" id="UP000501649">
    <property type="component" value="Segment"/>
</dbReference>
<accession>A0A6M3T479</accession>